<dbReference type="Proteomes" id="UP000472727">
    <property type="component" value="Unassembled WGS sequence"/>
</dbReference>
<proteinExistence type="predicted"/>
<organism evidence="1 2">
    <name type="scientific">Orbilia oligospora</name>
    <name type="common">Nematode-trapping fungus</name>
    <name type="synonym">Arthrobotrys oligospora</name>
    <dbReference type="NCBI Taxonomy" id="2813651"/>
    <lineage>
        <taxon>Eukaryota</taxon>
        <taxon>Fungi</taxon>
        <taxon>Dikarya</taxon>
        <taxon>Ascomycota</taxon>
        <taxon>Pezizomycotina</taxon>
        <taxon>Orbiliomycetes</taxon>
        <taxon>Orbiliales</taxon>
        <taxon>Orbiliaceae</taxon>
        <taxon>Orbilia</taxon>
    </lineage>
</organism>
<gene>
    <name evidence="1" type="ORF">TWF106_010217</name>
</gene>
<accession>A0A7C8QJJ3</accession>
<evidence type="ECO:0000313" key="2">
    <source>
        <dbReference type="Proteomes" id="UP000472727"/>
    </source>
</evidence>
<name>A0A7C8QJJ3_ORBOL</name>
<evidence type="ECO:0000313" key="1">
    <source>
        <dbReference type="EMBL" id="KAF3211497.1"/>
    </source>
</evidence>
<dbReference type="AlphaFoldDB" id="A0A7C8QJJ3"/>
<comment type="caution">
    <text evidence="1">The sequence shown here is derived from an EMBL/GenBank/DDBJ whole genome shotgun (WGS) entry which is preliminary data.</text>
</comment>
<sequence>MASIIEILGERGWVIENAIENGTATPEDRASLTLTSSKVAKLDDLRKNTDTQWGTMESRVLGELVWAPPISFSTQPGRTTLDLAVIKIGPGILDENNFLGNVIHFGDRLTNLEIRETVKTDPKIATSFKVPEDRLVRLRSQTPKANVITNPSMKNSNSDNCPIVFKHGPKSGATFGKFSCVSCYTRRIWEGVEILSRGLGGSSS</sequence>
<dbReference type="EMBL" id="WIWS01000074">
    <property type="protein sequence ID" value="KAF3211497.1"/>
    <property type="molecule type" value="Genomic_DNA"/>
</dbReference>
<protein>
    <submittedName>
        <fullName evidence="1">Uncharacterized protein</fullName>
    </submittedName>
</protein>
<reference evidence="1 2" key="1">
    <citation type="submission" date="2019-06" db="EMBL/GenBank/DDBJ databases">
        <authorList>
            <person name="Palmer J.M."/>
        </authorList>
    </citation>
    <scope>NUCLEOTIDE SEQUENCE [LARGE SCALE GENOMIC DNA]</scope>
    <source>
        <strain evidence="1 2">TWF106</strain>
    </source>
</reference>